<dbReference type="GO" id="GO:0005381">
    <property type="term" value="F:iron ion transmembrane transporter activity"/>
    <property type="evidence" value="ECO:0007669"/>
    <property type="project" value="InterPro"/>
</dbReference>
<proteinExistence type="inferred from homology"/>
<evidence type="ECO:0000256" key="5">
    <source>
        <dbReference type="ARBA" id="ARBA00023136"/>
    </source>
</evidence>
<accession>A0A376P3Z1</accession>
<evidence type="ECO:0000256" key="2">
    <source>
        <dbReference type="ARBA" id="ARBA00008333"/>
    </source>
</evidence>
<comment type="subcellular location">
    <subcellularLocation>
        <location evidence="1">Membrane</location>
        <topology evidence="1">Multi-pass membrane protein</topology>
    </subcellularLocation>
</comment>
<evidence type="ECO:0000313" key="6">
    <source>
        <dbReference type="EMBL" id="STH73099.1"/>
    </source>
</evidence>
<sequence>MFVPFLIMLREGLEAALIVSLIASYLKRTQRGRWIGVMWMACCLPLRCAWAWGSSLTKPPANSAKRTGTV</sequence>
<organism evidence="6 7">
    <name type="scientific">Escherichia coli</name>
    <dbReference type="NCBI Taxonomy" id="562"/>
    <lineage>
        <taxon>Bacteria</taxon>
        <taxon>Pseudomonadati</taxon>
        <taxon>Pseudomonadota</taxon>
        <taxon>Gammaproteobacteria</taxon>
        <taxon>Enterobacterales</taxon>
        <taxon>Enterobacteriaceae</taxon>
        <taxon>Escherichia</taxon>
    </lineage>
</organism>
<dbReference type="Proteomes" id="UP000254428">
    <property type="component" value="Unassembled WGS sequence"/>
</dbReference>
<dbReference type="EMBL" id="UGBT01000002">
    <property type="protein sequence ID" value="STH73099.1"/>
    <property type="molecule type" value="Genomic_DNA"/>
</dbReference>
<evidence type="ECO:0000256" key="1">
    <source>
        <dbReference type="ARBA" id="ARBA00004141"/>
    </source>
</evidence>
<keyword evidence="4" id="KW-1133">Transmembrane helix</keyword>
<evidence type="ECO:0000313" key="7">
    <source>
        <dbReference type="Proteomes" id="UP000254428"/>
    </source>
</evidence>
<evidence type="ECO:0000256" key="3">
    <source>
        <dbReference type="ARBA" id="ARBA00022692"/>
    </source>
</evidence>
<dbReference type="Pfam" id="PF03239">
    <property type="entry name" value="FTR1"/>
    <property type="match status" value="1"/>
</dbReference>
<dbReference type="GO" id="GO:0033573">
    <property type="term" value="C:high-affinity iron permease complex"/>
    <property type="evidence" value="ECO:0007669"/>
    <property type="project" value="InterPro"/>
</dbReference>
<name>A0A376P3Z1_ECOLX</name>
<keyword evidence="3" id="KW-0812">Transmembrane</keyword>
<dbReference type="InterPro" id="IPR004923">
    <property type="entry name" value="FTR1/Fip1/EfeU"/>
</dbReference>
<dbReference type="AlphaFoldDB" id="A0A376P3Z1"/>
<reference evidence="6 7" key="1">
    <citation type="submission" date="2018-06" db="EMBL/GenBank/DDBJ databases">
        <authorList>
            <consortium name="Pathogen Informatics"/>
            <person name="Doyle S."/>
        </authorList>
    </citation>
    <scope>NUCLEOTIDE SEQUENCE [LARGE SCALE GENOMIC DNA]</scope>
    <source>
        <strain evidence="6 7">NCTC11341</strain>
    </source>
</reference>
<keyword evidence="5" id="KW-0472">Membrane</keyword>
<protein>
    <submittedName>
        <fullName evidence="6">Ferrous iron permease</fullName>
    </submittedName>
</protein>
<gene>
    <name evidence="6" type="primary">efeU_1</name>
    <name evidence="6" type="ORF">NCTC11341_04799</name>
</gene>
<evidence type="ECO:0000256" key="4">
    <source>
        <dbReference type="ARBA" id="ARBA00022989"/>
    </source>
</evidence>
<comment type="similarity">
    <text evidence="2">Belongs to the oxidase-dependent Fe transporter (OFeT) (TC 9.A.10.1) family.</text>
</comment>